<name>A0A915CLX2_9BILA</name>
<reference evidence="6" key="1">
    <citation type="submission" date="2022-11" db="UniProtKB">
        <authorList>
            <consortium name="WormBaseParasite"/>
        </authorList>
    </citation>
    <scope>IDENTIFICATION</scope>
</reference>
<dbReference type="AlphaFoldDB" id="A0A915CLX2"/>
<dbReference type="SUPFAM" id="SSF52540">
    <property type="entry name" value="P-loop containing nucleoside triphosphate hydrolases"/>
    <property type="match status" value="1"/>
</dbReference>
<keyword evidence="3" id="KW-0347">Helicase</keyword>
<sequence>MRDSPATKRSRRAKETFDPEYDEFVPGRVSNMVGGSISYSMMGAYKKSFAKKLDVVLISIKRWRESRVEAEKAGSKKTAKDLLPSRNTMSKRIDAKLEGVKVDVLTKLEQLKSIGGGLTLDFAKKNVDYLAVTAHFVDNNWSVQARLCDCLFASPPSVKKTSLYVQKLLSEQLQEIGIQARDMSNLFVTTDEGSNVCCLGGQNHMPCMCHIGATIAKRATRPYKISDLSSQMEEACAEVEVSLHLMEKWVNKLRQNEELRNAASKALKSPAETRWYPAMKIDEKFVDFREEPESNLPRNDVGIKKKFERQRLPIDSVRKRLREILQTSTTAIFIGETGSGKSTQIPQICLEMNLRREDQSQSDLPRKVAARSLACRVAEELGSEIGDVVGYKFRFEDKLDQRQSWPISPMEFC</sequence>
<evidence type="ECO:0000256" key="1">
    <source>
        <dbReference type="ARBA" id="ARBA00012552"/>
    </source>
</evidence>
<dbReference type="InterPro" id="IPR012337">
    <property type="entry name" value="RNaseH-like_sf"/>
</dbReference>
<evidence type="ECO:0000313" key="5">
    <source>
        <dbReference type="Proteomes" id="UP000887574"/>
    </source>
</evidence>
<evidence type="ECO:0000256" key="4">
    <source>
        <dbReference type="ARBA" id="ARBA00047984"/>
    </source>
</evidence>
<dbReference type="Gene3D" id="3.40.50.300">
    <property type="entry name" value="P-loop containing nucleotide triphosphate hydrolases"/>
    <property type="match status" value="1"/>
</dbReference>
<keyword evidence="3" id="KW-0067">ATP-binding</keyword>
<dbReference type="Proteomes" id="UP000887574">
    <property type="component" value="Unplaced"/>
</dbReference>
<dbReference type="PANTHER" id="PTHR18934">
    <property type="entry name" value="ATP-DEPENDENT RNA HELICASE"/>
    <property type="match status" value="1"/>
</dbReference>
<dbReference type="GO" id="GO:0005730">
    <property type="term" value="C:nucleolus"/>
    <property type="evidence" value="ECO:0007669"/>
    <property type="project" value="TreeGrafter"/>
</dbReference>
<keyword evidence="2" id="KW-0378">Hydrolase</keyword>
<protein>
    <recommendedName>
        <fullName evidence="1">RNA helicase</fullName>
        <ecNumber evidence="1">3.6.4.13</ecNumber>
    </recommendedName>
</protein>
<proteinExistence type="predicted"/>
<dbReference type="GO" id="GO:0003725">
    <property type="term" value="F:double-stranded RNA binding"/>
    <property type="evidence" value="ECO:0007669"/>
    <property type="project" value="TreeGrafter"/>
</dbReference>
<dbReference type="SUPFAM" id="SSF53098">
    <property type="entry name" value="Ribonuclease H-like"/>
    <property type="match status" value="1"/>
</dbReference>
<evidence type="ECO:0000256" key="3">
    <source>
        <dbReference type="ARBA" id="ARBA00022806"/>
    </source>
</evidence>
<keyword evidence="5" id="KW-1185">Reference proteome</keyword>
<dbReference type="EC" id="3.6.4.13" evidence="1"/>
<organism evidence="5 6">
    <name type="scientific">Ditylenchus dipsaci</name>
    <dbReference type="NCBI Taxonomy" id="166011"/>
    <lineage>
        <taxon>Eukaryota</taxon>
        <taxon>Metazoa</taxon>
        <taxon>Ecdysozoa</taxon>
        <taxon>Nematoda</taxon>
        <taxon>Chromadorea</taxon>
        <taxon>Rhabditida</taxon>
        <taxon>Tylenchina</taxon>
        <taxon>Tylenchomorpha</taxon>
        <taxon>Sphaerularioidea</taxon>
        <taxon>Anguinidae</taxon>
        <taxon>Anguininae</taxon>
        <taxon>Ditylenchus</taxon>
    </lineage>
</organism>
<accession>A0A915CLX2</accession>
<evidence type="ECO:0000313" key="6">
    <source>
        <dbReference type="WBParaSite" id="jg10024"/>
    </source>
</evidence>
<comment type="catalytic activity">
    <reaction evidence="4">
        <text>ATP + H2O = ADP + phosphate + H(+)</text>
        <dbReference type="Rhea" id="RHEA:13065"/>
        <dbReference type="ChEBI" id="CHEBI:15377"/>
        <dbReference type="ChEBI" id="CHEBI:15378"/>
        <dbReference type="ChEBI" id="CHEBI:30616"/>
        <dbReference type="ChEBI" id="CHEBI:43474"/>
        <dbReference type="ChEBI" id="CHEBI:456216"/>
        <dbReference type="EC" id="3.6.4.13"/>
    </reaction>
</comment>
<evidence type="ECO:0000256" key="2">
    <source>
        <dbReference type="ARBA" id="ARBA00022801"/>
    </source>
</evidence>
<dbReference type="WBParaSite" id="jg10024">
    <property type="protein sequence ID" value="jg10024"/>
    <property type="gene ID" value="jg10024"/>
</dbReference>
<dbReference type="GO" id="GO:0003724">
    <property type="term" value="F:RNA helicase activity"/>
    <property type="evidence" value="ECO:0007669"/>
    <property type="project" value="UniProtKB-EC"/>
</dbReference>
<dbReference type="GO" id="GO:0016787">
    <property type="term" value="F:hydrolase activity"/>
    <property type="evidence" value="ECO:0007669"/>
    <property type="project" value="UniProtKB-KW"/>
</dbReference>
<dbReference type="GO" id="GO:0045943">
    <property type="term" value="P:positive regulation of transcription by RNA polymerase I"/>
    <property type="evidence" value="ECO:0007669"/>
    <property type="project" value="TreeGrafter"/>
</dbReference>
<dbReference type="InterPro" id="IPR027417">
    <property type="entry name" value="P-loop_NTPase"/>
</dbReference>
<keyword evidence="3" id="KW-0547">Nucleotide-binding</keyword>
<dbReference type="PANTHER" id="PTHR18934:SF118">
    <property type="entry name" value="ATP-DEPENDENT RNA HELICASE DHX33"/>
    <property type="match status" value="1"/>
</dbReference>